<dbReference type="Gene3D" id="3.40.50.1010">
    <property type="entry name" value="5'-nuclease"/>
    <property type="match status" value="1"/>
</dbReference>
<name>A0ABP9XHS9_9DEIO</name>
<sequence>MTDRRALVDTDVWSEFYCRRTGEPSAQVRQLRELIRAQGVVLLGAVRQEVLCGWRYFHQFEQIRELLRPCPDQPMTTPEYELAAEFFNLCRSRGIQGSNTDFLICACSARWNVPVLTKDADFGRFAELVPVKLYALPDA</sequence>
<dbReference type="RefSeq" id="WP_345457310.1">
    <property type="nucleotide sequence ID" value="NZ_BAABRV010000012.1"/>
</dbReference>
<evidence type="ECO:0000259" key="8">
    <source>
        <dbReference type="Pfam" id="PF01850"/>
    </source>
</evidence>
<comment type="cofactor">
    <cofactor evidence="1">
        <name>Mg(2+)</name>
        <dbReference type="ChEBI" id="CHEBI:18420"/>
    </cofactor>
</comment>
<keyword evidence="4" id="KW-0479">Metal-binding</keyword>
<evidence type="ECO:0000256" key="5">
    <source>
        <dbReference type="ARBA" id="ARBA00022801"/>
    </source>
</evidence>
<evidence type="ECO:0000256" key="3">
    <source>
        <dbReference type="ARBA" id="ARBA00022722"/>
    </source>
</evidence>
<dbReference type="SUPFAM" id="SSF88723">
    <property type="entry name" value="PIN domain-like"/>
    <property type="match status" value="1"/>
</dbReference>
<comment type="similarity">
    <text evidence="7">Belongs to the PINc/VapC protein family.</text>
</comment>
<dbReference type="PANTHER" id="PTHR33653:SF1">
    <property type="entry name" value="RIBONUCLEASE VAPC2"/>
    <property type="match status" value="1"/>
</dbReference>
<proteinExistence type="inferred from homology"/>
<comment type="caution">
    <text evidence="9">The sequence shown here is derived from an EMBL/GenBank/DDBJ whole genome shotgun (WGS) entry which is preliminary data.</text>
</comment>
<accession>A0ABP9XHS9</accession>
<keyword evidence="2" id="KW-1277">Toxin-antitoxin system</keyword>
<evidence type="ECO:0000256" key="7">
    <source>
        <dbReference type="ARBA" id="ARBA00038093"/>
    </source>
</evidence>
<keyword evidence="10" id="KW-1185">Reference proteome</keyword>
<evidence type="ECO:0000256" key="1">
    <source>
        <dbReference type="ARBA" id="ARBA00001946"/>
    </source>
</evidence>
<dbReference type="Proteomes" id="UP001404956">
    <property type="component" value="Unassembled WGS sequence"/>
</dbReference>
<keyword evidence="3" id="KW-0540">Nuclease</keyword>
<dbReference type="InterPro" id="IPR029060">
    <property type="entry name" value="PIN-like_dom_sf"/>
</dbReference>
<dbReference type="PANTHER" id="PTHR33653">
    <property type="entry name" value="RIBONUCLEASE VAPC2"/>
    <property type="match status" value="1"/>
</dbReference>
<protein>
    <recommendedName>
        <fullName evidence="8">PIN domain-containing protein</fullName>
    </recommendedName>
</protein>
<reference evidence="9 10" key="1">
    <citation type="submission" date="2024-02" db="EMBL/GenBank/DDBJ databases">
        <title>Deinococcus aluminii NBRC 112889.</title>
        <authorList>
            <person name="Ichikawa N."/>
            <person name="Katano-Makiyama Y."/>
            <person name="Hidaka K."/>
        </authorList>
    </citation>
    <scope>NUCLEOTIDE SEQUENCE [LARGE SCALE GENOMIC DNA]</scope>
    <source>
        <strain evidence="9 10">NBRC 112889</strain>
    </source>
</reference>
<organism evidence="9 10">
    <name type="scientific">Deinococcus aluminii</name>
    <dbReference type="NCBI Taxonomy" id="1656885"/>
    <lineage>
        <taxon>Bacteria</taxon>
        <taxon>Thermotogati</taxon>
        <taxon>Deinococcota</taxon>
        <taxon>Deinococci</taxon>
        <taxon>Deinococcales</taxon>
        <taxon>Deinococcaceae</taxon>
        <taxon>Deinococcus</taxon>
    </lineage>
</organism>
<gene>
    <name evidence="9" type="ORF">Dalu01_03349</name>
</gene>
<keyword evidence="5" id="KW-0378">Hydrolase</keyword>
<dbReference type="InterPro" id="IPR002716">
    <property type="entry name" value="PIN_dom"/>
</dbReference>
<feature type="domain" description="PIN" evidence="8">
    <location>
        <begin position="7"/>
        <end position="127"/>
    </location>
</feature>
<dbReference type="InterPro" id="IPR050556">
    <property type="entry name" value="Type_II_TA_system_RNase"/>
</dbReference>
<evidence type="ECO:0000256" key="4">
    <source>
        <dbReference type="ARBA" id="ARBA00022723"/>
    </source>
</evidence>
<dbReference type="Pfam" id="PF01850">
    <property type="entry name" value="PIN"/>
    <property type="match status" value="1"/>
</dbReference>
<evidence type="ECO:0000256" key="2">
    <source>
        <dbReference type="ARBA" id="ARBA00022649"/>
    </source>
</evidence>
<dbReference type="EMBL" id="BAABRV010000012">
    <property type="protein sequence ID" value="GAA5534931.1"/>
    <property type="molecule type" value="Genomic_DNA"/>
</dbReference>
<evidence type="ECO:0000313" key="10">
    <source>
        <dbReference type="Proteomes" id="UP001404956"/>
    </source>
</evidence>
<evidence type="ECO:0000256" key="6">
    <source>
        <dbReference type="ARBA" id="ARBA00022842"/>
    </source>
</evidence>
<evidence type="ECO:0000313" key="9">
    <source>
        <dbReference type="EMBL" id="GAA5534931.1"/>
    </source>
</evidence>
<keyword evidence="6" id="KW-0460">Magnesium</keyword>